<comment type="caution">
    <text evidence="1">The sequence shown here is derived from an EMBL/GenBank/DDBJ whole genome shotgun (WGS) entry which is preliminary data.</text>
</comment>
<sequence>LIGIQEIEQGKIIPHDQVMDDAKKRLEKWLK</sequence>
<proteinExistence type="predicted"/>
<protein>
    <submittedName>
        <fullName evidence="1">Uncharacterized protein</fullName>
    </submittedName>
</protein>
<reference evidence="1" key="1">
    <citation type="journal article" date="2015" name="Nature">
        <title>Complex archaea that bridge the gap between prokaryotes and eukaryotes.</title>
        <authorList>
            <person name="Spang A."/>
            <person name="Saw J.H."/>
            <person name="Jorgensen S.L."/>
            <person name="Zaremba-Niedzwiedzka K."/>
            <person name="Martijn J."/>
            <person name="Lind A.E."/>
            <person name="van Eijk R."/>
            <person name="Schleper C."/>
            <person name="Guy L."/>
            <person name="Ettema T.J."/>
        </authorList>
    </citation>
    <scope>NUCLEOTIDE SEQUENCE</scope>
</reference>
<accession>A0A0F9A2I7</accession>
<name>A0A0F9A2I7_9ZZZZ</name>
<feature type="non-terminal residue" evidence="1">
    <location>
        <position position="1"/>
    </location>
</feature>
<evidence type="ECO:0000313" key="1">
    <source>
        <dbReference type="EMBL" id="KKL03759.1"/>
    </source>
</evidence>
<dbReference type="EMBL" id="LAZR01044802">
    <property type="protein sequence ID" value="KKL03759.1"/>
    <property type="molecule type" value="Genomic_DNA"/>
</dbReference>
<gene>
    <name evidence="1" type="ORF">LCGC14_2622940</name>
</gene>
<dbReference type="AlphaFoldDB" id="A0A0F9A2I7"/>
<organism evidence="1">
    <name type="scientific">marine sediment metagenome</name>
    <dbReference type="NCBI Taxonomy" id="412755"/>
    <lineage>
        <taxon>unclassified sequences</taxon>
        <taxon>metagenomes</taxon>
        <taxon>ecological metagenomes</taxon>
    </lineage>
</organism>